<dbReference type="HOGENOM" id="CLU_920141_0_0_2"/>
<proteinExistence type="predicted"/>
<accession>Q8TTL7</accession>
<dbReference type="EnsemblBacteria" id="AAM03861">
    <property type="protein sequence ID" value="AAM03861"/>
    <property type="gene ID" value="MA_0413"/>
</dbReference>
<evidence type="ECO:0000313" key="3">
    <source>
        <dbReference type="Proteomes" id="UP000002487"/>
    </source>
</evidence>
<dbReference type="InterPro" id="IPR029000">
    <property type="entry name" value="Cyclophilin-like_dom_sf"/>
</dbReference>
<dbReference type="OrthoDB" id="124725at2157"/>
<dbReference type="AlphaFoldDB" id="Q8TTL7"/>
<feature type="domain" description="Cyclophilin-like" evidence="1">
    <location>
        <begin position="70"/>
        <end position="176"/>
    </location>
</feature>
<dbReference type="GeneID" id="1472305"/>
<dbReference type="EMBL" id="AE010299">
    <property type="protein sequence ID" value="AAM03861.1"/>
    <property type="molecule type" value="Genomic_DNA"/>
</dbReference>
<dbReference type="Proteomes" id="UP000002487">
    <property type="component" value="Chromosome"/>
</dbReference>
<dbReference type="Gene3D" id="2.40.100.20">
    <property type="match status" value="2"/>
</dbReference>
<dbReference type="InParanoid" id="Q8TTL7"/>
<evidence type="ECO:0000259" key="1">
    <source>
        <dbReference type="Pfam" id="PF18050"/>
    </source>
</evidence>
<sequence length="302" mass="34100">MKMIPEYNGIKWMLICLGVFLLAILATGCIEQNNIDQRAISNQSEMNSSEKTVSTEPEHGLALSEMSVKITSQGHIATFQLYDTVAAKELYEQLPLELDLTNFRDAQWMFYPPKKLNATAQEAYHDGKKGELSYYDPWGDVFMLYEDFYAGDEMHRLGICINGIDEIVNMSGSMQIEKNELSQEEGETKMRISIQANGETTIYELNDGKAAKELYEQLPLTIDVEDYSNNEKIFYPPKKLDTTNTPMANAQFGTLAYYAPWEDVVMFYDRFGSAGGLYELGTVISGGEHIKNMSGTILIEKV</sequence>
<dbReference type="RefSeq" id="WP_011020466.1">
    <property type="nucleotide sequence ID" value="NC_003552.1"/>
</dbReference>
<gene>
    <name evidence="2" type="ordered locus">MA_0413</name>
</gene>
<dbReference type="InterPro" id="IPR041183">
    <property type="entry name" value="Cyclophilin-like"/>
</dbReference>
<dbReference type="PROSITE" id="PS51257">
    <property type="entry name" value="PROKAR_LIPOPROTEIN"/>
    <property type="match status" value="1"/>
</dbReference>
<reference evidence="2 3" key="1">
    <citation type="journal article" date="2002" name="Genome Res.">
        <title>The genome of Methanosarcina acetivorans reveals extensive metabolic and physiological diversity.</title>
        <authorList>
            <person name="Galagan J.E."/>
            <person name="Nusbaum C."/>
            <person name="Roy A."/>
            <person name="Endrizzi M.G."/>
            <person name="Macdonald P."/>
            <person name="FitzHugh W."/>
            <person name="Calvo S."/>
            <person name="Engels R."/>
            <person name="Smirnov S."/>
            <person name="Atnoor D."/>
            <person name="Brown A."/>
            <person name="Allen N."/>
            <person name="Naylor J."/>
            <person name="Stange-Thomann N."/>
            <person name="DeArellano K."/>
            <person name="Johnson R."/>
            <person name="Linton L."/>
            <person name="McEwan P."/>
            <person name="McKernan K."/>
            <person name="Talamas J."/>
            <person name="Tirrell A."/>
            <person name="Ye W."/>
            <person name="Zimmer A."/>
            <person name="Barber R.D."/>
            <person name="Cann I."/>
            <person name="Graham D.E."/>
            <person name="Grahame D.A."/>
            <person name="Guss A."/>
            <person name="Hedderich R."/>
            <person name="Ingram-Smith C."/>
            <person name="Kuettner C.H."/>
            <person name="Krzycki J.A."/>
            <person name="Leigh J.A."/>
            <person name="Li W."/>
            <person name="Liu J."/>
            <person name="Mukhopadhyay B."/>
            <person name="Reeve J.N."/>
            <person name="Smith K."/>
            <person name="Springer T.A."/>
            <person name="Umayam L.A."/>
            <person name="White O."/>
            <person name="White R.H."/>
            <person name="de Macario E.C."/>
            <person name="Ferry J.G."/>
            <person name="Jarrell K.F."/>
            <person name="Jing H."/>
            <person name="Macario A.J.L."/>
            <person name="Paulsen I."/>
            <person name="Pritchett M."/>
            <person name="Sowers K.R."/>
            <person name="Swanson R.V."/>
            <person name="Zinder S.H."/>
            <person name="Lander E."/>
            <person name="Metcalf W.W."/>
            <person name="Birren B."/>
        </authorList>
    </citation>
    <scope>NUCLEOTIDE SEQUENCE [LARGE SCALE GENOMIC DNA]</scope>
    <source>
        <strain evidence="3">ATCC 35395 / DSM 2834 / JCM 12185 / C2A</strain>
    </source>
</reference>
<keyword evidence="3" id="KW-1185">Reference proteome</keyword>
<dbReference type="KEGG" id="mac:MA_0413"/>
<protein>
    <recommendedName>
        <fullName evidence="1">Cyclophilin-like domain-containing protein</fullName>
    </recommendedName>
</protein>
<organism evidence="2 3">
    <name type="scientific">Methanosarcina acetivorans (strain ATCC 35395 / DSM 2834 / JCM 12185 / C2A)</name>
    <dbReference type="NCBI Taxonomy" id="188937"/>
    <lineage>
        <taxon>Archaea</taxon>
        <taxon>Methanobacteriati</taxon>
        <taxon>Methanobacteriota</taxon>
        <taxon>Stenosarchaea group</taxon>
        <taxon>Methanomicrobia</taxon>
        <taxon>Methanosarcinales</taxon>
        <taxon>Methanosarcinaceae</taxon>
        <taxon>Methanosarcina</taxon>
    </lineage>
</organism>
<dbReference type="SUPFAM" id="SSF50891">
    <property type="entry name" value="Cyclophilin-like"/>
    <property type="match status" value="2"/>
</dbReference>
<feature type="domain" description="Cyclophilin-like" evidence="1">
    <location>
        <begin position="194"/>
        <end position="297"/>
    </location>
</feature>
<dbReference type="Pfam" id="PF18050">
    <property type="entry name" value="Cyclophil_like2"/>
    <property type="match status" value="2"/>
</dbReference>
<evidence type="ECO:0000313" key="2">
    <source>
        <dbReference type="EMBL" id="AAM03861.1"/>
    </source>
</evidence>
<name>Q8TTL7_METAC</name>
<dbReference type="STRING" id="188937.MA_0413"/>